<dbReference type="SUPFAM" id="SSF52540">
    <property type="entry name" value="P-loop containing nucleoside triphosphate hydrolases"/>
    <property type="match status" value="1"/>
</dbReference>
<evidence type="ECO:0000313" key="2">
    <source>
        <dbReference type="Proteomes" id="UP000198825"/>
    </source>
</evidence>
<dbReference type="InterPro" id="IPR027417">
    <property type="entry name" value="P-loop_NTPase"/>
</dbReference>
<gene>
    <name evidence="1" type="ORF">SAMN04488544_3326</name>
</gene>
<reference evidence="2" key="1">
    <citation type="submission" date="2016-10" db="EMBL/GenBank/DDBJ databases">
        <authorList>
            <person name="Varghese N."/>
            <person name="Submissions S."/>
        </authorList>
    </citation>
    <scope>NUCLEOTIDE SEQUENCE [LARGE SCALE GENOMIC DNA]</scope>
    <source>
        <strain evidence="2">DSM 21743</strain>
    </source>
</reference>
<dbReference type="RefSeq" id="WP_091076788.1">
    <property type="nucleotide sequence ID" value="NZ_LT629799.1"/>
</dbReference>
<sequence>MAILLLTSAAGAPGVTTLAVGLTLSWPRPVLLADCDPGAHQAVLAGFLAGQSAGGKGLLRVAEAHRDRRPLREAVLDQTLPVSGEDGERHLFLPGFSRAASAGLFGGVWDDLADAFDRLGEVGYDVIVDAGRLGPHGLPGPLVERSAVTGLVLRTSLRAVMAARVHLPSLTEHERLSTAGRTGLVLVGEGEPYGRREVAKALGVGVHAVVADDPQAAAHLSDGAVRPRRFEASPLVRSLRAAAGVLAGRMARTTETVGR</sequence>
<organism evidence="1 2">
    <name type="scientific">Microlunatus sagamiharensis</name>
    <dbReference type="NCBI Taxonomy" id="546874"/>
    <lineage>
        <taxon>Bacteria</taxon>
        <taxon>Bacillati</taxon>
        <taxon>Actinomycetota</taxon>
        <taxon>Actinomycetes</taxon>
        <taxon>Propionibacteriales</taxon>
        <taxon>Propionibacteriaceae</taxon>
        <taxon>Microlunatus</taxon>
    </lineage>
</organism>
<evidence type="ECO:0008006" key="3">
    <source>
        <dbReference type="Google" id="ProtNLM"/>
    </source>
</evidence>
<dbReference type="AlphaFoldDB" id="A0A1H2N555"/>
<protein>
    <recommendedName>
        <fullName evidence="3">MinD-like ATPase involved in chromosome partitioning or flagellar assembly</fullName>
    </recommendedName>
</protein>
<dbReference type="STRING" id="546874.SAMN04488544_3326"/>
<dbReference type="OrthoDB" id="5243870at2"/>
<evidence type="ECO:0000313" key="1">
    <source>
        <dbReference type="EMBL" id="SDV00492.1"/>
    </source>
</evidence>
<dbReference type="Gene3D" id="3.40.50.300">
    <property type="entry name" value="P-loop containing nucleotide triphosphate hydrolases"/>
    <property type="match status" value="1"/>
</dbReference>
<accession>A0A1H2N555</accession>
<keyword evidence="2" id="KW-1185">Reference proteome</keyword>
<proteinExistence type="predicted"/>
<dbReference type="EMBL" id="LT629799">
    <property type="protein sequence ID" value="SDV00492.1"/>
    <property type="molecule type" value="Genomic_DNA"/>
</dbReference>
<name>A0A1H2N555_9ACTN</name>
<dbReference type="Proteomes" id="UP000198825">
    <property type="component" value="Chromosome I"/>
</dbReference>